<evidence type="ECO:0000256" key="3">
    <source>
        <dbReference type="ARBA" id="ARBA00001911"/>
    </source>
</evidence>
<dbReference type="AlphaFoldDB" id="A0A852IM39"/>
<reference evidence="12" key="1">
    <citation type="submission" date="2020-02" db="EMBL/GenBank/DDBJ databases">
        <title>Bird 10,000 Genomes (B10K) Project - Family phase.</title>
        <authorList>
            <person name="Zhang G."/>
        </authorList>
    </citation>
    <scope>NUCLEOTIDE SEQUENCE</scope>
    <source>
        <strain evidence="12">B10K-DU-002-37</strain>
        <tissue evidence="12">Muscle</tissue>
    </source>
</reference>
<dbReference type="Gene3D" id="3.40.50.720">
    <property type="entry name" value="NAD(P)-binding Rossmann-like Domain"/>
    <property type="match status" value="2"/>
</dbReference>
<comment type="catalytic activity">
    <reaction evidence="2">
        <text>UDP-alpha-D-glucose = UDP-alpha-D-galactose</text>
        <dbReference type="Rhea" id="RHEA:22168"/>
        <dbReference type="ChEBI" id="CHEBI:58885"/>
        <dbReference type="ChEBI" id="CHEBI:66914"/>
        <dbReference type="EC" id="5.1.3.2"/>
    </reaction>
</comment>
<keyword evidence="13" id="KW-1185">Reference proteome</keyword>
<evidence type="ECO:0000313" key="12">
    <source>
        <dbReference type="EMBL" id="NXX43295.1"/>
    </source>
</evidence>
<dbReference type="OrthoDB" id="9402762at2759"/>
<evidence type="ECO:0000313" key="13">
    <source>
        <dbReference type="Proteomes" id="UP000627253"/>
    </source>
</evidence>
<keyword evidence="8" id="KW-0299">Galactose metabolism</keyword>
<dbReference type="GO" id="GO:0003974">
    <property type="term" value="F:UDP-N-acetylglucosamine 4-epimerase activity"/>
    <property type="evidence" value="ECO:0007669"/>
    <property type="project" value="UniProtKB-EC"/>
</dbReference>
<evidence type="ECO:0000256" key="7">
    <source>
        <dbReference type="ARBA" id="ARBA00023027"/>
    </source>
</evidence>
<evidence type="ECO:0000259" key="11">
    <source>
        <dbReference type="Pfam" id="PF01370"/>
    </source>
</evidence>
<gene>
    <name evidence="12" type="primary">Gale</name>
    <name evidence="12" type="ORF">TRILEU_R09189</name>
</gene>
<keyword evidence="7" id="KW-0520">NAD</keyword>
<protein>
    <recommendedName>
        <fullName evidence="10">UDP-N-acetylglucosamine 4-epimerase</fullName>
        <ecNumber evidence="6">5.1.3.2</ecNumber>
        <ecNumber evidence="5">5.1.3.7</ecNumber>
    </recommendedName>
</protein>
<comment type="caution">
    <text evidence="12">The sequence shown here is derived from an EMBL/GenBank/DDBJ whole genome shotgun (WGS) entry which is preliminary data.</text>
</comment>
<dbReference type="GO" id="GO:0005829">
    <property type="term" value="C:cytosol"/>
    <property type="evidence" value="ECO:0007669"/>
    <property type="project" value="TreeGrafter"/>
</dbReference>
<dbReference type="GO" id="GO:0033499">
    <property type="term" value="P:galactose catabolic process via UDP-galactose, Leloir pathway"/>
    <property type="evidence" value="ECO:0007669"/>
    <property type="project" value="TreeGrafter"/>
</dbReference>
<dbReference type="InterPro" id="IPR005886">
    <property type="entry name" value="UDP_G4E"/>
</dbReference>
<dbReference type="SUPFAM" id="SSF51735">
    <property type="entry name" value="NAD(P)-binding Rossmann-fold domains"/>
    <property type="match status" value="1"/>
</dbReference>
<evidence type="ECO:0000256" key="5">
    <source>
        <dbReference type="ARBA" id="ARBA00013175"/>
    </source>
</evidence>
<dbReference type="EMBL" id="WAAF01008371">
    <property type="protein sequence ID" value="NXX43295.1"/>
    <property type="molecule type" value="Genomic_DNA"/>
</dbReference>
<dbReference type="PANTHER" id="PTHR43725">
    <property type="entry name" value="UDP-GLUCOSE 4-EPIMERASE"/>
    <property type="match status" value="1"/>
</dbReference>
<dbReference type="EC" id="5.1.3.7" evidence="5"/>
<keyword evidence="8" id="KW-0119">Carbohydrate metabolism</keyword>
<dbReference type="PRINTS" id="PR01713">
    <property type="entry name" value="NUCEPIMERASE"/>
</dbReference>
<dbReference type="Gene3D" id="3.90.25.10">
    <property type="entry name" value="UDP-galactose 4-epimerase, domain 1"/>
    <property type="match status" value="2"/>
</dbReference>
<evidence type="ECO:0000256" key="6">
    <source>
        <dbReference type="ARBA" id="ARBA00013189"/>
    </source>
</evidence>
<evidence type="ECO:0000256" key="4">
    <source>
        <dbReference type="ARBA" id="ARBA00004947"/>
    </source>
</evidence>
<dbReference type="InterPro" id="IPR036291">
    <property type="entry name" value="NAD(P)-bd_dom_sf"/>
</dbReference>
<comment type="cofactor">
    <cofactor evidence="3">
        <name>NAD(+)</name>
        <dbReference type="ChEBI" id="CHEBI:57540"/>
    </cofactor>
</comment>
<keyword evidence="9" id="KW-0413">Isomerase</keyword>
<feature type="non-terminal residue" evidence="12">
    <location>
        <position position="1"/>
    </location>
</feature>
<accession>A0A852IM39</accession>
<evidence type="ECO:0000256" key="9">
    <source>
        <dbReference type="ARBA" id="ARBA00023235"/>
    </source>
</evidence>
<evidence type="ECO:0000256" key="8">
    <source>
        <dbReference type="ARBA" id="ARBA00023144"/>
    </source>
</evidence>
<sequence length="404" mass="44502">QGAMAEKILVTGGAGYIGSHCVLELLQAGYIPVVIDNFHNAIRGADVLPESLRRVQQITQQPVLFQELDITDGAALQELFSKHHFSAVMHIAGLKAVGESVQKPLEYYRVNLTGTIRLLETMKAHGVKDIVFSSSATVYGDPQYLPLDESHPVGGCTNPYGKSKYFIEEMIRDLCKAERDWNAVVLRYFNPIGAHESGMIGEDPQGIPNNLMPYVAQVRPPAAWEGPRVGHRLRALCLCVSVQVAVGRREFLSVFGNDYQTEDGTGSVRDYIHVVDLAKGHLAALRKLKENCGCKIYNLGTGTGYSVLQMVQAMEKASGREIKYKVVGRREGDVASCYANPALAERELGWKAARGLDKMCKSSSPFPGTLCHQLPLSWPTPHCHSLPVAGEDLWRWQLQNPTGF</sequence>
<evidence type="ECO:0000256" key="10">
    <source>
        <dbReference type="ARBA" id="ARBA00031827"/>
    </source>
</evidence>
<proteinExistence type="predicted"/>
<comment type="pathway">
    <text evidence="4">Carbohydrate metabolism; galactose metabolism.</text>
</comment>
<dbReference type="Proteomes" id="UP000627253">
    <property type="component" value="Unassembled WGS sequence"/>
</dbReference>
<evidence type="ECO:0000256" key="2">
    <source>
        <dbReference type="ARBA" id="ARBA00000083"/>
    </source>
</evidence>
<organism evidence="12 13">
    <name type="scientific">Tricholaema leucomelas</name>
    <name type="common">pied barbet</name>
    <dbReference type="NCBI Taxonomy" id="240729"/>
    <lineage>
        <taxon>Eukaryota</taxon>
        <taxon>Metazoa</taxon>
        <taxon>Chordata</taxon>
        <taxon>Craniata</taxon>
        <taxon>Vertebrata</taxon>
        <taxon>Euteleostomi</taxon>
        <taxon>Archelosauria</taxon>
        <taxon>Archosauria</taxon>
        <taxon>Dinosauria</taxon>
        <taxon>Saurischia</taxon>
        <taxon>Theropoda</taxon>
        <taxon>Coelurosauria</taxon>
        <taxon>Aves</taxon>
        <taxon>Neognathae</taxon>
        <taxon>Neoaves</taxon>
        <taxon>Telluraves</taxon>
        <taxon>Coraciimorphae</taxon>
        <taxon>Piciformes</taxon>
        <taxon>Lybiidae</taxon>
        <taxon>Tricholaema lacrymosa</taxon>
    </lineage>
</organism>
<dbReference type="InterPro" id="IPR001509">
    <property type="entry name" value="Epimerase_deHydtase"/>
</dbReference>
<name>A0A852IM39_9PICI</name>
<dbReference type="PANTHER" id="PTHR43725:SF47">
    <property type="entry name" value="UDP-GLUCOSE 4-EPIMERASE"/>
    <property type="match status" value="1"/>
</dbReference>
<feature type="non-terminal residue" evidence="12">
    <location>
        <position position="404"/>
    </location>
</feature>
<dbReference type="Pfam" id="PF01370">
    <property type="entry name" value="Epimerase"/>
    <property type="match status" value="1"/>
</dbReference>
<evidence type="ECO:0000256" key="1">
    <source>
        <dbReference type="ARBA" id="ARBA00000014"/>
    </source>
</evidence>
<comment type="catalytic activity">
    <reaction evidence="1">
        <text>UDP-N-acetyl-alpha-D-glucosamine = UDP-N-acetyl-alpha-D-galactosamine</text>
        <dbReference type="Rhea" id="RHEA:20517"/>
        <dbReference type="ChEBI" id="CHEBI:57705"/>
        <dbReference type="ChEBI" id="CHEBI:67138"/>
        <dbReference type="EC" id="5.1.3.7"/>
    </reaction>
</comment>
<dbReference type="EC" id="5.1.3.2" evidence="6"/>
<feature type="domain" description="NAD-dependent epimerase/dehydratase" evidence="11">
    <location>
        <begin position="8"/>
        <end position="300"/>
    </location>
</feature>
<dbReference type="CDD" id="cd05247">
    <property type="entry name" value="UDP_G4E_1_SDR_e"/>
    <property type="match status" value="1"/>
</dbReference>
<dbReference type="GO" id="GO:0003978">
    <property type="term" value="F:UDP-glucose 4-epimerase activity"/>
    <property type="evidence" value="ECO:0007669"/>
    <property type="project" value="UniProtKB-EC"/>
</dbReference>